<feature type="transmembrane region" description="Helical" evidence="1">
    <location>
        <begin position="124"/>
        <end position="143"/>
    </location>
</feature>
<proteinExistence type="predicted"/>
<dbReference type="KEGG" id="lko:ABN16_06175"/>
<keyword evidence="1" id="KW-0812">Transmembrane</keyword>
<organism evidence="2 3">
    <name type="scientific">Levilactobacillus koreensis</name>
    <dbReference type="NCBI Taxonomy" id="637971"/>
    <lineage>
        <taxon>Bacteria</taxon>
        <taxon>Bacillati</taxon>
        <taxon>Bacillota</taxon>
        <taxon>Bacilli</taxon>
        <taxon>Lactobacillales</taxon>
        <taxon>Lactobacillaceae</taxon>
        <taxon>Levilactobacillus</taxon>
    </lineage>
</organism>
<feature type="transmembrane region" description="Helical" evidence="1">
    <location>
        <begin position="20"/>
        <end position="38"/>
    </location>
</feature>
<dbReference type="RefSeq" id="WP_048733890.1">
    <property type="nucleotide sequence ID" value="NZ_CP012033.1"/>
</dbReference>
<feature type="transmembrane region" description="Helical" evidence="1">
    <location>
        <begin position="208"/>
        <end position="227"/>
    </location>
</feature>
<keyword evidence="1" id="KW-1133">Transmembrane helix</keyword>
<feature type="transmembrane region" description="Helical" evidence="1">
    <location>
        <begin position="50"/>
        <end position="72"/>
    </location>
</feature>
<keyword evidence="1" id="KW-0472">Membrane</keyword>
<feature type="transmembrane region" description="Helical" evidence="1">
    <location>
        <begin position="150"/>
        <end position="175"/>
    </location>
</feature>
<name>A0AAC8UV84_9LACO</name>
<dbReference type="EMBL" id="CP012033">
    <property type="protein sequence ID" value="AKP64616.1"/>
    <property type="molecule type" value="Genomic_DNA"/>
</dbReference>
<sequence length="244" mass="26973">MRFLRLFWFHLKLYASNQYFFWLTLSSTASIFLLQYVMAYATHNLSDPNLWVRSGVFGLWSSATTAAGAIGFQRYQGTLRYITNTRIDNRLSLAALLLPAASFGLLAFPVAYGLAVFLKTGHANLSWHLVLVMGLLWVAAALMDQLIATFFVLTVNAIVYEELITIPLLLLSGLFGSSPLVRPLLNAGEWVIPIAVPVNRLLNEQASVNWLGFLCSLALWTGLTLVLSGRIMRIAKQTGSAGVM</sequence>
<dbReference type="Proteomes" id="UP000036000">
    <property type="component" value="Chromosome"/>
</dbReference>
<dbReference type="AlphaFoldDB" id="A0AAC8UV84"/>
<accession>A0AAC8UV84</accession>
<evidence type="ECO:0000313" key="3">
    <source>
        <dbReference type="Proteomes" id="UP000036000"/>
    </source>
</evidence>
<keyword evidence="3" id="KW-1185">Reference proteome</keyword>
<evidence type="ECO:0000313" key="2">
    <source>
        <dbReference type="EMBL" id="AKP64616.1"/>
    </source>
</evidence>
<protein>
    <submittedName>
        <fullName evidence="2">Multidrug ABC transporter permease</fullName>
    </submittedName>
</protein>
<reference evidence="2 3" key="1">
    <citation type="submission" date="2015-07" db="EMBL/GenBank/DDBJ databases">
        <title>Lactobacillus korensis/26-25/ whole genome sequencing.</title>
        <authorList>
            <person name="Kim M.K."/>
            <person name="Im W.-T."/>
            <person name="Srinivasan S."/>
            <person name="Lee J.-J."/>
        </authorList>
    </citation>
    <scope>NUCLEOTIDE SEQUENCE [LARGE SCALE GENOMIC DNA]</scope>
    <source>
        <strain evidence="2 3">26-25</strain>
    </source>
</reference>
<feature type="transmembrane region" description="Helical" evidence="1">
    <location>
        <begin position="93"/>
        <end position="118"/>
    </location>
</feature>
<evidence type="ECO:0000256" key="1">
    <source>
        <dbReference type="SAM" id="Phobius"/>
    </source>
</evidence>
<gene>
    <name evidence="2" type="ORF">ABN16_06175</name>
</gene>